<dbReference type="EMBL" id="DXEU01000005">
    <property type="protein sequence ID" value="HIX51222.1"/>
    <property type="molecule type" value="Genomic_DNA"/>
</dbReference>
<keyword evidence="1" id="KW-0472">Membrane</keyword>
<comment type="caution">
    <text evidence="2">The sequence shown here is derived from an EMBL/GenBank/DDBJ whole genome shotgun (WGS) entry which is preliminary data.</text>
</comment>
<reference evidence="2" key="1">
    <citation type="journal article" date="2021" name="PeerJ">
        <title>Extensive microbial diversity within the chicken gut microbiome revealed by metagenomics and culture.</title>
        <authorList>
            <person name="Gilroy R."/>
            <person name="Ravi A."/>
            <person name="Getino M."/>
            <person name="Pursley I."/>
            <person name="Horton D.L."/>
            <person name="Alikhan N.F."/>
            <person name="Baker D."/>
            <person name="Gharbi K."/>
            <person name="Hall N."/>
            <person name="Watson M."/>
            <person name="Adriaenssens E.M."/>
            <person name="Foster-Nyarko E."/>
            <person name="Jarju S."/>
            <person name="Secka A."/>
            <person name="Antonio M."/>
            <person name="Oren A."/>
            <person name="Chaudhuri R.R."/>
            <person name="La Ragione R."/>
            <person name="Hildebrand F."/>
            <person name="Pallen M.J."/>
        </authorList>
    </citation>
    <scope>NUCLEOTIDE SEQUENCE</scope>
    <source>
        <strain evidence="2">ChiGjej4B4-12881</strain>
    </source>
</reference>
<sequence length="175" mass="19417">MLVTGMRAAGAILVVFGAAGLGAFFAGHFLGRLRELEELRRLMYLMKGEILFAGASLDEGFERAGERLGGAAGAFALRLAGKIRERRGEEFREIWEEEARAFASRYLNGEDLEQMLAFGRQLGYLDRQMQERTILLYLEQLEMSIGALQNRKGETCRLCAGLSLAGGLFLVIIMC</sequence>
<dbReference type="AlphaFoldDB" id="A0A9D1W2S0"/>
<dbReference type="Proteomes" id="UP000886780">
    <property type="component" value="Unassembled WGS sequence"/>
</dbReference>
<proteinExistence type="predicted"/>
<gene>
    <name evidence="2" type="ORF">IAA28_00265</name>
</gene>
<feature type="transmembrane region" description="Helical" evidence="1">
    <location>
        <begin position="6"/>
        <end position="31"/>
    </location>
</feature>
<reference evidence="2" key="2">
    <citation type="submission" date="2021-04" db="EMBL/GenBank/DDBJ databases">
        <authorList>
            <person name="Gilroy R."/>
        </authorList>
    </citation>
    <scope>NUCLEOTIDE SEQUENCE</scope>
    <source>
        <strain evidence="2">ChiGjej4B4-12881</strain>
    </source>
</reference>
<organism evidence="2 3">
    <name type="scientific">Candidatus Lachnoclostridium stercoripullorum</name>
    <dbReference type="NCBI Taxonomy" id="2838635"/>
    <lineage>
        <taxon>Bacteria</taxon>
        <taxon>Bacillati</taxon>
        <taxon>Bacillota</taxon>
        <taxon>Clostridia</taxon>
        <taxon>Lachnospirales</taxon>
        <taxon>Lachnospiraceae</taxon>
    </lineage>
</organism>
<accession>A0A9D1W2S0</accession>
<evidence type="ECO:0000313" key="2">
    <source>
        <dbReference type="EMBL" id="HIX51222.1"/>
    </source>
</evidence>
<dbReference type="InterPro" id="IPR014198">
    <property type="entry name" value="Spore_III_AB"/>
</dbReference>
<protein>
    <submittedName>
        <fullName evidence="2">Stage III sporulation protein AB</fullName>
    </submittedName>
</protein>
<keyword evidence="1" id="KW-1133">Transmembrane helix</keyword>
<evidence type="ECO:0000256" key="1">
    <source>
        <dbReference type="SAM" id="Phobius"/>
    </source>
</evidence>
<name>A0A9D1W2S0_9FIRM</name>
<keyword evidence="1" id="KW-0812">Transmembrane</keyword>
<dbReference type="Pfam" id="PF09548">
    <property type="entry name" value="Spore_III_AB"/>
    <property type="match status" value="1"/>
</dbReference>
<evidence type="ECO:0000313" key="3">
    <source>
        <dbReference type="Proteomes" id="UP000886780"/>
    </source>
</evidence>